<protein>
    <recommendedName>
        <fullName evidence="2">DUF7729 domain-containing protein</fullName>
    </recommendedName>
</protein>
<evidence type="ECO:0000313" key="4">
    <source>
        <dbReference type="Proteomes" id="UP000230002"/>
    </source>
</evidence>
<dbReference type="OrthoDB" id="2564812at2759"/>
<dbReference type="EMBL" id="AYKW01000068">
    <property type="protein sequence ID" value="PIL23297.1"/>
    <property type="molecule type" value="Genomic_DNA"/>
</dbReference>
<accession>A0A2G8RP74</accession>
<proteinExistence type="predicted"/>
<evidence type="ECO:0000259" key="2">
    <source>
        <dbReference type="Pfam" id="PF24855"/>
    </source>
</evidence>
<dbReference type="AlphaFoldDB" id="A0A2G8RP74"/>
<reference evidence="3 4" key="1">
    <citation type="journal article" date="2015" name="Sci. Rep.">
        <title>Chromosome-level genome map provides insights into diverse defense mechanisms in the medicinal fungus Ganoderma sinense.</title>
        <authorList>
            <person name="Zhu Y."/>
            <person name="Xu J."/>
            <person name="Sun C."/>
            <person name="Zhou S."/>
            <person name="Xu H."/>
            <person name="Nelson D.R."/>
            <person name="Qian J."/>
            <person name="Song J."/>
            <person name="Luo H."/>
            <person name="Xiang L."/>
            <person name="Li Y."/>
            <person name="Xu Z."/>
            <person name="Ji A."/>
            <person name="Wang L."/>
            <person name="Lu S."/>
            <person name="Hayward A."/>
            <person name="Sun W."/>
            <person name="Li X."/>
            <person name="Schwartz D.C."/>
            <person name="Wang Y."/>
            <person name="Chen S."/>
        </authorList>
    </citation>
    <scope>NUCLEOTIDE SEQUENCE [LARGE SCALE GENOMIC DNA]</scope>
    <source>
        <strain evidence="3 4">ZZ0214-1</strain>
    </source>
</reference>
<dbReference type="Proteomes" id="UP000230002">
    <property type="component" value="Unassembled WGS sequence"/>
</dbReference>
<evidence type="ECO:0000256" key="1">
    <source>
        <dbReference type="SAM" id="MobiDB-lite"/>
    </source>
</evidence>
<gene>
    <name evidence="3" type="ORF">GSI_14607</name>
</gene>
<dbReference type="PANTHER" id="PTHR39460:SF1">
    <property type="entry name" value="C6 TRANSCRIPTION FACTOR"/>
    <property type="match status" value="1"/>
</dbReference>
<evidence type="ECO:0000313" key="3">
    <source>
        <dbReference type="EMBL" id="PIL23297.1"/>
    </source>
</evidence>
<organism evidence="3 4">
    <name type="scientific">Ganoderma sinense ZZ0214-1</name>
    <dbReference type="NCBI Taxonomy" id="1077348"/>
    <lineage>
        <taxon>Eukaryota</taxon>
        <taxon>Fungi</taxon>
        <taxon>Dikarya</taxon>
        <taxon>Basidiomycota</taxon>
        <taxon>Agaricomycotina</taxon>
        <taxon>Agaricomycetes</taxon>
        <taxon>Polyporales</taxon>
        <taxon>Polyporaceae</taxon>
        <taxon>Ganoderma</taxon>
    </lineage>
</organism>
<feature type="domain" description="DUF7729" evidence="2">
    <location>
        <begin position="196"/>
        <end position="398"/>
    </location>
</feature>
<dbReference type="PANTHER" id="PTHR39460">
    <property type="entry name" value="EXPRESSED PROTEIN"/>
    <property type="match status" value="1"/>
</dbReference>
<keyword evidence="4" id="KW-1185">Reference proteome</keyword>
<name>A0A2G8RP74_9APHY</name>
<comment type="caution">
    <text evidence="3">The sequence shown here is derived from an EMBL/GenBank/DDBJ whole genome shotgun (WGS) entry which is preliminary data.</text>
</comment>
<dbReference type="Pfam" id="PF24855">
    <property type="entry name" value="DUF7729"/>
    <property type="match status" value="1"/>
</dbReference>
<feature type="region of interest" description="Disordered" evidence="1">
    <location>
        <begin position="1"/>
        <end position="59"/>
    </location>
</feature>
<dbReference type="InterPro" id="IPR056146">
    <property type="entry name" value="DUF7729"/>
</dbReference>
<sequence>MFTPPPSPDPRRPQPSSRPERLPLQRFTLDSDSCDDPFLSPSPGPSRRCSLGSQPSPPVCEPALAPEEDPYLYSLPEKKRIGRRIRWTAVLVPLILIFVAFSTRYLTHPAAFHVLSPSHSSSWVTVQDWTPHKRHAAPDPLPATSGIATTVHNGKPTGSSLSVAASSAPTSASAAPTTVAPANTKVPSSPPVLPTPFPQAFDSSFSTSFQTVACENFMTNMTQTLAFRQCRPFSLLVGDSNAFITSQRNISELNVIIWGTCNTDLSAVQCASNMQWFSQNIQPACKQDIAAKNSIVTDAVAGLEAYSVLREAACQVDTQTDTYCYVEAAQSAHTADLYLYQLPLGLPLPNSSVTSCTSCVQSLMSAYAKDAGSVAGFKDTYAPAANMINSACGSTFVSDVASTPSGAQAQALVPAWMGATALAVGPALLALW</sequence>